<dbReference type="Proteomes" id="UP000059680">
    <property type="component" value="Chromosome 1"/>
</dbReference>
<reference evidence="2 3" key="2">
    <citation type="journal article" date="2013" name="Plant Cell Physiol.">
        <title>Rice Annotation Project Database (RAP-DB): an integrative and interactive database for rice genomics.</title>
        <authorList>
            <person name="Sakai H."/>
            <person name="Lee S.S."/>
            <person name="Tanaka T."/>
            <person name="Numa H."/>
            <person name="Kim J."/>
            <person name="Kawahara Y."/>
            <person name="Wakimoto H."/>
            <person name="Yang C.C."/>
            <person name="Iwamoto M."/>
            <person name="Abe T."/>
            <person name="Yamada Y."/>
            <person name="Muto A."/>
            <person name="Inokuchi H."/>
            <person name="Ikemura T."/>
            <person name="Matsumoto T."/>
            <person name="Sasaki T."/>
            <person name="Itoh T."/>
        </authorList>
    </citation>
    <scope>NUCLEOTIDE SEQUENCE [LARGE SCALE GENOMIC DNA]</scope>
    <source>
        <strain evidence="3">cv. Nipponbare</strain>
    </source>
</reference>
<sequence length="90" mass="9605">KSPALGFLSLFLRPPEGSPTAALAPPWPHPAPPAALCSPPFAKRRLDFDPPKPWPPLPAFRSPFGPHRAASPPGPRPGDRAAVDVRRLPP</sequence>
<feature type="compositionally biased region" description="Basic and acidic residues" evidence="1">
    <location>
        <begin position="77"/>
        <end position="90"/>
    </location>
</feature>
<dbReference type="AlphaFoldDB" id="A0A0N7KE07"/>
<feature type="non-terminal residue" evidence="2">
    <location>
        <position position="1"/>
    </location>
</feature>
<feature type="region of interest" description="Disordered" evidence="1">
    <location>
        <begin position="47"/>
        <end position="90"/>
    </location>
</feature>
<dbReference type="PaxDb" id="39947-A0A0N7KE07"/>
<dbReference type="InParanoid" id="A0A0N7KE07"/>
<evidence type="ECO:0000313" key="2">
    <source>
        <dbReference type="EMBL" id="BAS75089.1"/>
    </source>
</evidence>
<dbReference type="EMBL" id="AP014957">
    <property type="protein sequence ID" value="BAS75089.1"/>
    <property type="molecule type" value="Genomic_DNA"/>
</dbReference>
<protein>
    <submittedName>
        <fullName evidence="2">Os01g0834250 protein</fullName>
    </submittedName>
</protein>
<reference evidence="2 3" key="3">
    <citation type="journal article" date="2013" name="Rice">
        <title>Improvement of the Oryza sativa Nipponbare reference genome using next generation sequence and optical map data.</title>
        <authorList>
            <person name="Kawahara Y."/>
            <person name="de la Bastide M."/>
            <person name="Hamilton J.P."/>
            <person name="Kanamori H."/>
            <person name="McCombie W.R."/>
            <person name="Ouyang S."/>
            <person name="Schwartz D.C."/>
            <person name="Tanaka T."/>
            <person name="Wu J."/>
            <person name="Zhou S."/>
            <person name="Childs K.L."/>
            <person name="Davidson R.M."/>
            <person name="Lin H."/>
            <person name="Quesada-Ocampo L."/>
            <person name="Vaillancourt B."/>
            <person name="Sakai H."/>
            <person name="Lee S.S."/>
            <person name="Kim J."/>
            <person name="Numa H."/>
            <person name="Itoh T."/>
            <person name="Buell C.R."/>
            <person name="Matsumoto T."/>
        </authorList>
    </citation>
    <scope>NUCLEOTIDE SEQUENCE [LARGE SCALE GENOMIC DNA]</scope>
    <source>
        <strain evidence="3">cv. Nipponbare</strain>
    </source>
</reference>
<dbReference type="Gramene" id="Os01t0834250-01">
    <property type="protein sequence ID" value="Os01t0834250-01"/>
    <property type="gene ID" value="Os01g0834250"/>
</dbReference>
<evidence type="ECO:0000256" key="1">
    <source>
        <dbReference type="SAM" id="MobiDB-lite"/>
    </source>
</evidence>
<evidence type="ECO:0000313" key="3">
    <source>
        <dbReference type="Proteomes" id="UP000059680"/>
    </source>
</evidence>
<keyword evidence="3" id="KW-1185">Reference proteome</keyword>
<organism evidence="2 3">
    <name type="scientific">Oryza sativa subsp. japonica</name>
    <name type="common">Rice</name>
    <dbReference type="NCBI Taxonomy" id="39947"/>
    <lineage>
        <taxon>Eukaryota</taxon>
        <taxon>Viridiplantae</taxon>
        <taxon>Streptophyta</taxon>
        <taxon>Embryophyta</taxon>
        <taxon>Tracheophyta</taxon>
        <taxon>Spermatophyta</taxon>
        <taxon>Magnoliopsida</taxon>
        <taxon>Liliopsida</taxon>
        <taxon>Poales</taxon>
        <taxon>Poaceae</taxon>
        <taxon>BOP clade</taxon>
        <taxon>Oryzoideae</taxon>
        <taxon>Oryzeae</taxon>
        <taxon>Oryzinae</taxon>
        <taxon>Oryza</taxon>
        <taxon>Oryza sativa</taxon>
    </lineage>
</organism>
<accession>A0A0N7KE07</accession>
<name>A0A0N7KE07_ORYSJ</name>
<gene>
    <name evidence="2" type="ordered locus">Os01g0834250</name>
    <name evidence="2" type="ORF">OSNPB_010834250</name>
</gene>
<reference evidence="3" key="1">
    <citation type="journal article" date="2005" name="Nature">
        <title>The map-based sequence of the rice genome.</title>
        <authorList>
            <consortium name="International rice genome sequencing project (IRGSP)"/>
            <person name="Matsumoto T."/>
            <person name="Wu J."/>
            <person name="Kanamori H."/>
            <person name="Katayose Y."/>
            <person name="Fujisawa M."/>
            <person name="Namiki N."/>
            <person name="Mizuno H."/>
            <person name="Yamamoto K."/>
            <person name="Antonio B.A."/>
            <person name="Baba T."/>
            <person name="Sakata K."/>
            <person name="Nagamura Y."/>
            <person name="Aoki H."/>
            <person name="Arikawa K."/>
            <person name="Arita K."/>
            <person name="Bito T."/>
            <person name="Chiden Y."/>
            <person name="Fujitsuka N."/>
            <person name="Fukunaka R."/>
            <person name="Hamada M."/>
            <person name="Harada C."/>
            <person name="Hayashi A."/>
            <person name="Hijishita S."/>
            <person name="Honda M."/>
            <person name="Hosokawa S."/>
            <person name="Ichikawa Y."/>
            <person name="Idonuma A."/>
            <person name="Iijima M."/>
            <person name="Ikeda M."/>
            <person name="Ikeno M."/>
            <person name="Ito K."/>
            <person name="Ito S."/>
            <person name="Ito T."/>
            <person name="Ito Y."/>
            <person name="Ito Y."/>
            <person name="Iwabuchi A."/>
            <person name="Kamiya K."/>
            <person name="Karasawa W."/>
            <person name="Kurita K."/>
            <person name="Katagiri S."/>
            <person name="Kikuta A."/>
            <person name="Kobayashi H."/>
            <person name="Kobayashi N."/>
            <person name="Machita K."/>
            <person name="Maehara T."/>
            <person name="Masukawa M."/>
            <person name="Mizubayashi T."/>
            <person name="Mukai Y."/>
            <person name="Nagasaki H."/>
            <person name="Nagata Y."/>
            <person name="Naito S."/>
            <person name="Nakashima M."/>
            <person name="Nakama Y."/>
            <person name="Nakamichi Y."/>
            <person name="Nakamura M."/>
            <person name="Meguro A."/>
            <person name="Negishi M."/>
            <person name="Ohta I."/>
            <person name="Ohta T."/>
            <person name="Okamoto M."/>
            <person name="Ono N."/>
            <person name="Saji S."/>
            <person name="Sakaguchi M."/>
            <person name="Sakai K."/>
            <person name="Shibata M."/>
            <person name="Shimokawa T."/>
            <person name="Song J."/>
            <person name="Takazaki Y."/>
            <person name="Terasawa K."/>
            <person name="Tsugane M."/>
            <person name="Tsuji K."/>
            <person name="Ueda S."/>
            <person name="Waki K."/>
            <person name="Yamagata H."/>
            <person name="Yamamoto M."/>
            <person name="Yamamoto S."/>
            <person name="Yamane H."/>
            <person name="Yoshiki S."/>
            <person name="Yoshihara R."/>
            <person name="Yukawa K."/>
            <person name="Zhong H."/>
            <person name="Yano M."/>
            <person name="Yuan Q."/>
            <person name="Ouyang S."/>
            <person name="Liu J."/>
            <person name="Jones K.M."/>
            <person name="Gansberger K."/>
            <person name="Moffat K."/>
            <person name="Hill J."/>
            <person name="Bera J."/>
            <person name="Fadrosh D."/>
            <person name="Jin S."/>
            <person name="Johri S."/>
            <person name="Kim M."/>
            <person name="Overton L."/>
            <person name="Reardon M."/>
            <person name="Tsitrin T."/>
            <person name="Vuong H."/>
            <person name="Weaver B."/>
            <person name="Ciecko A."/>
            <person name="Tallon L."/>
            <person name="Jackson J."/>
            <person name="Pai G."/>
            <person name="Aken S.V."/>
            <person name="Utterback T."/>
            <person name="Reidmuller S."/>
            <person name="Feldblyum T."/>
            <person name="Hsiao J."/>
            <person name="Zismann V."/>
            <person name="Iobst S."/>
            <person name="de Vazeille A.R."/>
            <person name="Buell C.R."/>
            <person name="Ying K."/>
            <person name="Li Y."/>
            <person name="Lu T."/>
            <person name="Huang Y."/>
            <person name="Zhao Q."/>
            <person name="Feng Q."/>
            <person name="Zhang L."/>
            <person name="Zhu J."/>
            <person name="Weng Q."/>
            <person name="Mu J."/>
            <person name="Lu Y."/>
            <person name="Fan D."/>
            <person name="Liu Y."/>
            <person name="Guan J."/>
            <person name="Zhang Y."/>
            <person name="Yu S."/>
            <person name="Liu X."/>
            <person name="Zhang Y."/>
            <person name="Hong G."/>
            <person name="Han B."/>
            <person name="Choisne N."/>
            <person name="Demange N."/>
            <person name="Orjeda G."/>
            <person name="Samain S."/>
            <person name="Cattolico L."/>
            <person name="Pelletier E."/>
            <person name="Couloux A."/>
            <person name="Segurens B."/>
            <person name="Wincker P."/>
            <person name="D'Hont A."/>
            <person name="Scarpelli C."/>
            <person name="Weissenbach J."/>
            <person name="Salanoubat M."/>
            <person name="Quetier F."/>
            <person name="Yu Y."/>
            <person name="Kim H.R."/>
            <person name="Rambo T."/>
            <person name="Currie J."/>
            <person name="Collura K."/>
            <person name="Luo M."/>
            <person name="Yang T."/>
            <person name="Ammiraju J.S.S."/>
            <person name="Engler F."/>
            <person name="Soderlund C."/>
            <person name="Wing R.A."/>
            <person name="Palmer L.E."/>
            <person name="de la Bastide M."/>
            <person name="Spiegel L."/>
            <person name="Nascimento L."/>
            <person name="Zutavern T."/>
            <person name="O'Shaughnessy A."/>
            <person name="Dike S."/>
            <person name="Dedhia N."/>
            <person name="Preston R."/>
            <person name="Balija V."/>
            <person name="McCombie W.R."/>
            <person name="Chow T."/>
            <person name="Chen H."/>
            <person name="Chung M."/>
            <person name="Chen C."/>
            <person name="Shaw J."/>
            <person name="Wu H."/>
            <person name="Hsiao K."/>
            <person name="Chao Y."/>
            <person name="Chu M."/>
            <person name="Cheng C."/>
            <person name="Hour A."/>
            <person name="Lee P."/>
            <person name="Lin S."/>
            <person name="Lin Y."/>
            <person name="Liou J."/>
            <person name="Liu S."/>
            <person name="Hsing Y."/>
            <person name="Raghuvanshi S."/>
            <person name="Mohanty A."/>
            <person name="Bharti A.K."/>
            <person name="Gaur A."/>
            <person name="Gupta V."/>
            <person name="Kumar D."/>
            <person name="Ravi V."/>
            <person name="Vij S."/>
            <person name="Kapur A."/>
            <person name="Khurana P."/>
            <person name="Khurana P."/>
            <person name="Khurana J.P."/>
            <person name="Tyagi A.K."/>
            <person name="Gaikwad K."/>
            <person name="Singh A."/>
            <person name="Dalal V."/>
            <person name="Srivastava S."/>
            <person name="Dixit A."/>
            <person name="Pal A.K."/>
            <person name="Ghazi I.A."/>
            <person name="Yadav M."/>
            <person name="Pandit A."/>
            <person name="Bhargava A."/>
            <person name="Sureshbabu K."/>
            <person name="Batra K."/>
            <person name="Sharma T.R."/>
            <person name="Mohapatra T."/>
            <person name="Singh N.K."/>
            <person name="Messing J."/>
            <person name="Nelson A.B."/>
            <person name="Fuks G."/>
            <person name="Kavchok S."/>
            <person name="Keizer G."/>
            <person name="Linton E."/>
            <person name="Llaca V."/>
            <person name="Song R."/>
            <person name="Tanyolac B."/>
            <person name="Young S."/>
            <person name="Ho-Il K."/>
            <person name="Hahn J.H."/>
            <person name="Sangsakoo G."/>
            <person name="Vanavichit A."/>
            <person name="de Mattos Luiz.A.T."/>
            <person name="Zimmer P.D."/>
            <person name="Malone G."/>
            <person name="Dellagostin O."/>
            <person name="de Oliveira A.C."/>
            <person name="Bevan M."/>
            <person name="Bancroft I."/>
            <person name="Minx P."/>
            <person name="Cordum H."/>
            <person name="Wilson R."/>
            <person name="Cheng Z."/>
            <person name="Jin W."/>
            <person name="Jiang J."/>
            <person name="Leong S.A."/>
            <person name="Iwama H."/>
            <person name="Gojobori T."/>
            <person name="Itoh T."/>
            <person name="Niimura Y."/>
            <person name="Fujii Y."/>
            <person name="Habara T."/>
            <person name="Sakai H."/>
            <person name="Sato Y."/>
            <person name="Wilson G."/>
            <person name="Kumar K."/>
            <person name="McCouch S."/>
            <person name="Juretic N."/>
            <person name="Hoen D."/>
            <person name="Wright S."/>
            <person name="Bruskiewich R."/>
            <person name="Bureau T."/>
            <person name="Miyao A."/>
            <person name="Hirochika H."/>
            <person name="Nishikawa T."/>
            <person name="Kadowaki K."/>
            <person name="Sugiura M."/>
            <person name="Burr B."/>
            <person name="Sasaki T."/>
        </authorList>
    </citation>
    <scope>NUCLEOTIDE SEQUENCE [LARGE SCALE GENOMIC DNA]</scope>
    <source>
        <strain evidence="3">cv. Nipponbare</strain>
    </source>
</reference>
<proteinExistence type="predicted"/>